<dbReference type="GO" id="GO:0000105">
    <property type="term" value="P:L-histidine biosynthetic process"/>
    <property type="evidence" value="ECO:0007669"/>
    <property type="project" value="UniProtKB-UniRule"/>
</dbReference>
<feature type="active site" description="Nucleophile" evidence="10 11">
    <location>
        <position position="80"/>
    </location>
</feature>
<evidence type="ECO:0000256" key="4">
    <source>
        <dbReference type="ARBA" id="ARBA00022801"/>
    </source>
</evidence>
<dbReference type="GO" id="GO:0000107">
    <property type="term" value="F:imidazoleglycerol-phosphate synthase activity"/>
    <property type="evidence" value="ECO:0007669"/>
    <property type="project" value="UniProtKB-UniRule"/>
</dbReference>
<evidence type="ECO:0000256" key="11">
    <source>
        <dbReference type="PIRSR" id="PIRSR000495-1"/>
    </source>
</evidence>
<comment type="subcellular location">
    <subcellularLocation>
        <location evidence="10">Cytoplasm</location>
    </subcellularLocation>
</comment>
<dbReference type="GO" id="GO:0016829">
    <property type="term" value="F:lyase activity"/>
    <property type="evidence" value="ECO:0007669"/>
    <property type="project" value="UniProtKB-KW"/>
</dbReference>
<dbReference type="EC" id="4.3.2.10" evidence="10"/>
<evidence type="ECO:0000256" key="7">
    <source>
        <dbReference type="ARBA" id="ARBA00023239"/>
    </source>
</evidence>
<feature type="domain" description="Glutamine amidotransferase" evidence="12">
    <location>
        <begin position="35"/>
        <end position="201"/>
    </location>
</feature>
<organism evidence="13 14">
    <name type="scientific">Altererythrobacter rubellus</name>
    <dbReference type="NCBI Taxonomy" id="2173831"/>
    <lineage>
        <taxon>Bacteria</taxon>
        <taxon>Pseudomonadati</taxon>
        <taxon>Pseudomonadota</taxon>
        <taxon>Alphaproteobacteria</taxon>
        <taxon>Sphingomonadales</taxon>
        <taxon>Erythrobacteraceae</taxon>
        <taxon>Altererythrobacter</taxon>
    </lineage>
</organism>
<dbReference type="PANTHER" id="PTHR42701">
    <property type="entry name" value="IMIDAZOLE GLYCEROL PHOSPHATE SYNTHASE SUBUNIT HISH"/>
    <property type="match status" value="1"/>
</dbReference>
<protein>
    <recommendedName>
        <fullName evidence="10">Imidazole glycerol phosphate synthase subunit HisH</fullName>
        <ecNumber evidence="10">4.3.2.10</ecNumber>
    </recommendedName>
    <alternativeName>
        <fullName evidence="10">IGP synthase glutaminase subunit</fullName>
        <ecNumber evidence="10">3.5.1.2</ecNumber>
    </alternativeName>
    <alternativeName>
        <fullName evidence="10">IGP synthase subunit HisH</fullName>
    </alternativeName>
    <alternativeName>
        <fullName evidence="10">ImGP synthase subunit HisH</fullName>
        <shortName evidence="10">IGPS subunit HisH</shortName>
    </alternativeName>
</protein>
<evidence type="ECO:0000256" key="8">
    <source>
        <dbReference type="ARBA" id="ARBA00047838"/>
    </source>
</evidence>
<sequence>MIHVVDYGLGNVGAFLTLYKRLEIPAIAATTSTELVGADHILLPGVGSFDHAMRSLNASGMRETLDRLVVEQKVPVLGVCVGMQILGDSSDEGRDAGLGWISGSIRDLAGRGAAHNGLPLPHMGWNDVQPQGNVPLLAGIPDPRFYFLHSFYFENRDAADATATVEYGAQFTCMVNRGNVWGVQFHPEKSHRYGMALLKNFAEL</sequence>
<comment type="function">
    <text evidence="10">IGPS catalyzes the conversion of PRFAR and glutamine to IGP, AICAR and glutamate. The HisH subunit catalyzes the hydrolysis of glutamine to glutamate and ammonia as part of the synthesis of IGP and AICAR. The resulting ammonia molecule is channeled to the active site of HisF.</text>
</comment>
<keyword evidence="10" id="KW-0963">Cytoplasm</keyword>
<dbReference type="Gene3D" id="3.40.50.880">
    <property type="match status" value="1"/>
</dbReference>
<dbReference type="RefSeq" id="WP_285976260.1">
    <property type="nucleotide sequence ID" value="NZ_CP127221.1"/>
</dbReference>
<dbReference type="InterPro" id="IPR010139">
    <property type="entry name" value="Imidazole-glycPsynth_HisH"/>
</dbReference>
<keyword evidence="5 10" id="KW-0315">Glutamine amidotransferase</keyword>
<feature type="active site" evidence="10 11">
    <location>
        <position position="186"/>
    </location>
</feature>
<dbReference type="GO" id="GO:0005737">
    <property type="term" value="C:cytoplasm"/>
    <property type="evidence" value="ECO:0007669"/>
    <property type="project" value="UniProtKB-SubCell"/>
</dbReference>
<dbReference type="InterPro" id="IPR029062">
    <property type="entry name" value="Class_I_gatase-like"/>
</dbReference>
<dbReference type="Pfam" id="PF00117">
    <property type="entry name" value="GATase"/>
    <property type="match status" value="1"/>
</dbReference>
<name>A0A9Y2F585_9SPHN</name>
<dbReference type="EMBL" id="CP127221">
    <property type="protein sequence ID" value="WIW95948.1"/>
    <property type="molecule type" value="Genomic_DNA"/>
</dbReference>
<dbReference type="PIRSF" id="PIRSF000495">
    <property type="entry name" value="Amidotransf_hisH"/>
    <property type="match status" value="1"/>
</dbReference>
<gene>
    <name evidence="10 13" type="primary">hisH</name>
    <name evidence="13" type="ORF">QQX03_02240</name>
</gene>
<keyword evidence="6 10" id="KW-0368">Histidine biosynthesis</keyword>
<dbReference type="HAMAP" id="MF_00278">
    <property type="entry name" value="HisH"/>
    <property type="match status" value="1"/>
</dbReference>
<evidence type="ECO:0000256" key="1">
    <source>
        <dbReference type="ARBA" id="ARBA00005091"/>
    </source>
</evidence>
<dbReference type="CDD" id="cd01748">
    <property type="entry name" value="GATase1_IGP_Synthase"/>
    <property type="match status" value="1"/>
</dbReference>
<keyword evidence="7 10" id="KW-0456">Lyase</keyword>
<dbReference type="GO" id="GO:0004359">
    <property type="term" value="F:glutaminase activity"/>
    <property type="evidence" value="ECO:0007669"/>
    <property type="project" value="UniProtKB-EC"/>
</dbReference>
<dbReference type="NCBIfam" id="TIGR01855">
    <property type="entry name" value="IMP_synth_hisH"/>
    <property type="match status" value="1"/>
</dbReference>
<dbReference type="AlphaFoldDB" id="A0A9Y2F585"/>
<evidence type="ECO:0000256" key="3">
    <source>
        <dbReference type="ARBA" id="ARBA00022605"/>
    </source>
</evidence>
<dbReference type="Proteomes" id="UP001231445">
    <property type="component" value="Chromosome"/>
</dbReference>
<feature type="active site" evidence="10 11">
    <location>
        <position position="188"/>
    </location>
</feature>
<comment type="subunit">
    <text evidence="2 10">Heterodimer of HisH and HisF.</text>
</comment>
<reference evidence="13 14" key="1">
    <citation type="submission" date="2023-06" db="EMBL/GenBank/DDBJ databases">
        <title>Altererythrobacter rubellus NBRC 112769 genome.</title>
        <authorList>
            <person name="Zhang K."/>
        </authorList>
    </citation>
    <scope>NUCLEOTIDE SEQUENCE [LARGE SCALE GENOMIC DNA]</scope>
    <source>
        <strain evidence="13 14">NBRC 112769</strain>
    </source>
</reference>
<dbReference type="EC" id="3.5.1.2" evidence="10"/>
<dbReference type="InterPro" id="IPR017926">
    <property type="entry name" value="GATASE"/>
</dbReference>
<dbReference type="KEGG" id="arue:QQX03_02240"/>
<comment type="pathway">
    <text evidence="1 10">Amino-acid biosynthesis; L-histidine biosynthesis; L-histidine from 5-phospho-alpha-D-ribose 1-diphosphate: step 5/9.</text>
</comment>
<dbReference type="PROSITE" id="PS51273">
    <property type="entry name" value="GATASE_TYPE_1"/>
    <property type="match status" value="1"/>
</dbReference>
<keyword evidence="3 10" id="KW-0028">Amino-acid biosynthesis</keyword>
<evidence type="ECO:0000313" key="13">
    <source>
        <dbReference type="EMBL" id="WIW95948.1"/>
    </source>
</evidence>
<evidence type="ECO:0000256" key="2">
    <source>
        <dbReference type="ARBA" id="ARBA00011152"/>
    </source>
</evidence>
<evidence type="ECO:0000313" key="14">
    <source>
        <dbReference type="Proteomes" id="UP001231445"/>
    </source>
</evidence>
<keyword evidence="4 10" id="KW-0378">Hydrolase</keyword>
<proteinExistence type="inferred from homology"/>
<dbReference type="SUPFAM" id="SSF52317">
    <property type="entry name" value="Class I glutamine amidotransferase-like"/>
    <property type="match status" value="1"/>
</dbReference>
<accession>A0A9Y2F585</accession>
<comment type="catalytic activity">
    <reaction evidence="8 10">
        <text>5-[(5-phospho-1-deoxy-D-ribulos-1-ylimino)methylamino]-1-(5-phospho-beta-D-ribosyl)imidazole-4-carboxamide + L-glutamine = D-erythro-1-(imidazol-4-yl)glycerol 3-phosphate + 5-amino-1-(5-phospho-beta-D-ribosyl)imidazole-4-carboxamide + L-glutamate + H(+)</text>
        <dbReference type="Rhea" id="RHEA:24793"/>
        <dbReference type="ChEBI" id="CHEBI:15378"/>
        <dbReference type="ChEBI" id="CHEBI:29985"/>
        <dbReference type="ChEBI" id="CHEBI:58278"/>
        <dbReference type="ChEBI" id="CHEBI:58359"/>
        <dbReference type="ChEBI" id="CHEBI:58475"/>
        <dbReference type="ChEBI" id="CHEBI:58525"/>
        <dbReference type="EC" id="4.3.2.10"/>
    </reaction>
</comment>
<comment type="catalytic activity">
    <reaction evidence="9 10">
        <text>L-glutamine + H2O = L-glutamate + NH4(+)</text>
        <dbReference type="Rhea" id="RHEA:15889"/>
        <dbReference type="ChEBI" id="CHEBI:15377"/>
        <dbReference type="ChEBI" id="CHEBI:28938"/>
        <dbReference type="ChEBI" id="CHEBI:29985"/>
        <dbReference type="ChEBI" id="CHEBI:58359"/>
        <dbReference type="EC" id="3.5.1.2"/>
    </reaction>
</comment>
<dbReference type="PANTHER" id="PTHR42701:SF1">
    <property type="entry name" value="IMIDAZOLE GLYCEROL PHOSPHATE SYNTHASE SUBUNIT HISH"/>
    <property type="match status" value="1"/>
</dbReference>
<keyword evidence="14" id="KW-1185">Reference proteome</keyword>
<evidence type="ECO:0000256" key="9">
    <source>
        <dbReference type="ARBA" id="ARBA00049534"/>
    </source>
</evidence>
<evidence type="ECO:0000256" key="5">
    <source>
        <dbReference type="ARBA" id="ARBA00022962"/>
    </source>
</evidence>
<evidence type="ECO:0000256" key="10">
    <source>
        <dbReference type="HAMAP-Rule" id="MF_00278"/>
    </source>
</evidence>
<evidence type="ECO:0000256" key="6">
    <source>
        <dbReference type="ARBA" id="ARBA00023102"/>
    </source>
</evidence>
<evidence type="ECO:0000259" key="12">
    <source>
        <dbReference type="Pfam" id="PF00117"/>
    </source>
</evidence>